<comment type="caution">
    <text evidence="1">The sequence shown here is derived from an EMBL/GenBank/DDBJ whole genome shotgun (WGS) entry which is preliminary data.</text>
</comment>
<reference evidence="2" key="1">
    <citation type="journal article" date="2017" name="Plant J.">
        <title>The pomegranate (Punica granatum L.) genome and the genomics of punicalagin biosynthesis.</title>
        <authorList>
            <person name="Qin G."/>
            <person name="Xu C."/>
            <person name="Ming R."/>
            <person name="Tang H."/>
            <person name="Guyot R."/>
            <person name="Kramer E.M."/>
            <person name="Hu Y."/>
            <person name="Yi X."/>
            <person name="Qi Y."/>
            <person name="Xu X."/>
            <person name="Gao Z."/>
            <person name="Pan H."/>
            <person name="Jian J."/>
            <person name="Tian Y."/>
            <person name="Yue Z."/>
            <person name="Xu Y."/>
        </authorList>
    </citation>
    <scope>NUCLEOTIDE SEQUENCE [LARGE SCALE GENOMIC DNA]</scope>
    <source>
        <strain evidence="2">cv. Dabenzi</strain>
    </source>
</reference>
<protein>
    <recommendedName>
        <fullName evidence="3">Phorbol-ester/DAG-type domain-containing protein</fullName>
    </recommendedName>
</protein>
<evidence type="ECO:0008006" key="3">
    <source>
        <dbReference type="Google" id="ProtNLM"/>
    </source>
</evidence>
<dbReference type="EMBL" id="MTKT01000813">
    <property type="protein sequence ID" value="OWM87508.1"/>
    <property type="molecule type" value="Genomic_DNA"/>
</dbReference>
<evidence type="ECO:0000313" key="1">
    <source>
        <dbReference type="EMBL" id="OWM87508.1"/>
    </source>
</evidence>
<accession>A0A218XRT8</accession>
<evidence type="ECO:0000313" key="2">
    <source>
        <dbReference type="Proteomes" id="UP000197138"/>
    </source>
</evidence>
<organism evidence="1 2">
    <name type="scientific">Punica granatum</name>
    <name type="common">Pomegranate</name>
    <dbReference type="NCBI Taxonomy" id="22663"/>
    <lineage>
        <taxon>Eukaryota</taxon>
        <taxon>Viridiplantae</taxon>
        <taxon>Streptophyta</taxon>
        <taxon>Embryophyta</taxon>
        <taxon>Tracheophyta</taxon>
        <taxon>Spermatophyta</taxon>
        <taxon>Magnoliopsida</taxon>
        <taxon>eudicotyledons</taxon>
        <taxon>Gunneridae</taxon>
        <taxon>Pentapetalae</taxon>
        <taxon>rosids</taxon>
        <taxon>malvids</taxon>
        <taxon>Myrtales</taxon>
        <taxon>Lythraceae</taxon>
        <taxon>Punica</taxon>
    </lineage>
</organism>
<sequence length="261" mass="29983">MATNSVPTPTPKPVARDPCKFELKKYKTVFTCYVCMVESYDTERYRCNHCDRARHKCCIQLKDAIQLKPGPNLTFINGFTFTLKPKPHTAPDSRNQEWADYCILCGMLIKHYSYYYRKDTDRKDVNMHPGCAALIGHDGEVKPRPYELQVKEKPNCVWCGKRRPQGAPWGAPADFFCWSYKLTDGKNNRIHVHCYSEMGIQALKSIVQSDDYVSGDGRINIILKRSQNHDENILDKILKEAIKTVLELAVDPTQIITSFID</sequence>
<dbReference type="PANTHER" id="PTHR46477">
    <property type="entry name" value="CYSTEINE/HISTIDINE-RICH C1 DOMAIN FAMILY PROTEIN"/>
    <property type="match status" value="1"/>
</dbReference>
<name>A0A218XRT8_PUNGR</name>
<gene>
    <name evidence="1" type="ORF">CDL15_Pgr022619</name>
</gene>
<dbReference type="AlphaFoldDB" id="A0A218XRT8"/>
<dbReference type="PANTHER" id="PTHR46477:SF5">
    <property type="entry name" value="PHORBOL-ESTER_DAG-TYPE DOMAIN-CONTAINING PROTEIN"/>
    <property type="match status" value="1"/>
</dbReference>
<dbReference type="Proteomes" id="UP000197138">
    <property type="component" value="Unassembled WGS sequence"/>
</dbReference>
<proteinExistence type="predicted"/>